<dbReference type="AlphaFoldDB" id="A0A3M8AMN3"/>
<sequence length="275" mass="31357">MTIHNLDYFRDHGILKVENRLGGTMVKYKIFDDDSQLIVGTCKDILGLSGECTTIVENESFQKIILEDFTITREFMGYCTETKASVSNIHLSILDVNGNTIGSFYFSLKVPLYFHKNVPEIKQRYLELIGTLLTKTSKEALAIWEKWRHSPPTSTNLWSSLTEQQRVGWLEVARLYFKRNPNQQDERYGVYSFDASYVKDPTSFFCALGEAINGPGGYFGFDLLSLEDCLCGGFGVVPPFTLNLQNDSDYFETDSVFLAQLNEILTEKQVRIVRP</sequence>
<protein>
    <submittedName>
        <fullName evidence="1">Barnase inhibitor</fullName>
    </submittedName>
</protein>
<dbReference type="EMBL" id="RHHS01000063">
    <property type="protein sequence ID" value="RNB51745.1"/>
    <property type="molecule type" value="Genomic_DNA"/>
</dbReference>
<comment type="caution">
    <text evidence="1">The sequence shown here is derived from an EMBL/GenBank/DDBJ whole genome shotgun (WGS) entry which is preliminary data.</text>
</comment>
<organism evidence="1 2">
    <name type="scientific">Brevibacillus gelatini</name>
    <dbReference type="NCBI Taxonomy" id="1655277"/>
    <lineage>
        <taxon>Bacteria</taxon>
        <taxon>Bacillati</taxon>
        <taxon>Bacillota</taxon>
        <taxon>Bacilli</taxon>
        <taxon>Bacillales</taxon>
        <taxon>Paenibacillaceae</taxon>
        <taxon>Brevibacillus</taxon>
    </lineage>
</organism>
<name>A0A3M8AMN3_9BACL</name>
<dbReference type="Proteomes" id="UP000268829">
    <property type="component" value="Unassembled WGS sequence"/>
</dbReference>
<dbReference type="Gene3D" id="3.30.370.10">
    <property type="entry name" value="Barstar-like"/>
    <property type="match status" value="1"/>
</dbReference>
<keyword evidence="2" id="KW-1185">Reference proteome</keyword>
<dbReference type="OrthoDB" id="8859549at2"/>
<dbReference type="InterPro" id="IPR035905">
    <property type="entry name" value="Barstar-like_sf"/>
</dbReference>
<accession>A0A3M8AMN3</accession>
<gene>
    <name evidence="1" type="ORF">EDM57_22265</name>
</gene>
<evidence type="ECO:0000313" key="2">
    <source>
        <dbReference type="Proteomes" id="UP000268829"/>
    </source>
</evidence>
<dbReference type="SUPFAM" id="SSF52038">
    <property type="entry name" value="Barstar-related"/>
    <property type="match status" value="1"/>
</dbReference>
<reference evidence="1 2" key="1">
    <citation type="submission" date="2018-10" db="EMBL/GenBank/DDBJ databases">
        <title>Phylogenomics of Brevibacillus.</title>
        <authorList>
            <person name="Dunlap C."/>
        </authorList>
    </citation>
    <scope>NUCLEOTIDE SEQUENCE [LARGE SCALE GENOMIC DNA]</scope>
    <source>
        <strain evidence="1 2">DSM 100115</strain>
    </source>
</reference>
<evidence type="ECO:0000313" key="1">
    <source>
        <dbReference type="EMBL" id="RNB51745.1"/>
    </source>
</evidence>
<proteinExistence type="predicted"/>